<dbReference type="PANTHER" id="PTHR48041">
    <property type="entry name" value="ABC TRANSPORTER G FAMILY MEMBER 28"/>
    <property type="match status" value="1"/>
</dbReference>
<keyword evidence="7 10" id="KW-1133">Transmembrane helix</keyword>
<evidence type="ECO:0000256" key="5">
    <source>
        <dbReference type="ARBA" id="ARBA00022741"/>
    </source>
</evidence>
<feature type="domain" description="ABC transporter" evidence="11">
    <location>
        <begin position="14"/>
        <end position="255"/>
    </location>
</feature>
<dbReference type="Gene3D" id="3.40.50.300">
    <property type="entry name" value="P-loop containing nucleotide triphosphate hydrolases"/>
    <property type="match status" value="1"/>
</dbReference>
<evidence type="ECO:0000256" key="10">
    <source>
        <dbReference type="SAM" id="Phobius"/>
    </source>
</evidence>
<dbReference type="InterPro" id="IPR003593">
    <property type="entry name" value="AAA+_ATPase"/>
</dbReference>
<keyword evidence="4 10" id="KW-0812">Transmembrane</keyword>
<evidence type="ECO:0000256" key="3">
    <source>
        <dbReference type="ARBA" id="ARBA00022448"/>
    </source>
</evidence>
<keyword evidence="5" id="KW-0547">Nucleotide-binding</keyword>
<dbReference type="PROSITE" id="PS50893">
    <property type="entry name" value="ABC_TRANSPORTER_2"/>
    <property type="match status" value="1"/>
</dbReference>
<dbReference type="InterPro" id="IPR013525">
    <property type="entry name" value="ABC2_TM"/>
</dbReference>
<gene>
    <name evidence="12" type="ORF">NMOB1V02_LOCUS12610</name>
</gene>
<evidence type="ECO:0000256" key="1">
    <source>
        <dbReference type="ARBA" id="ARBA00004141"/>
    </source>
</evidence>
<dbReference type="InterPro" id="IPR050352">
    <property type="entry name" value="ABCG_transporters"/>
</dbReference>
<dbReference type="GO" id="GO:0016020">
    <property type="term" value="C:membrane"/>
    <property type="evidence" value="ECO:0007669"/>
    <property type="project" value="UniProtKB-SubCell"/>
</dbReference>
<dbReference type="GO" id="GO:0005524">
    <property type="term" value="F:ATP binding"/>
    <property type="evidence" value="ECO:0007669"/>
    <property type="project" value="UniProtKB-KW"/>
</dbReference>
<dbReference type="Pfam" id="PF00005">
    <property type="entry name" value="ABC_tran"/>
    <property type="match status" value="1"/>
</dbReference>
<dbReference type="PANTHER" id="PTHR48041:SF139">
    <property type="entry name" value="PROTEIN SCARLET"/>
    <property type="match status" value="1"/>
</dbReference>
<feature type="non-terminal residue" evidence="12">
    <location>
        <position position="423"/>
    </location>
</feature>
<dbReference type="InterPro" id="IPR027417">
    <property type="entry name" value="P-loop_NTPase"/>
</dbReference>
<dbReference type="EMBL" id="OA893054">
    <property type="protein sequence ID" value="CAD7285008.1"/>
    <property type="molecule type" value="Genomic_DNA"/>
</dbReference>
<organism evidence="12">
    <name type="scientific">Notodromas monacha</name>
    <dbReference type="NCBI Taxonomy" id="399045"/>
    <lineage>
        <taxon>Eukaryota</taxon>
        <taxon>Metazoa</taxon>
        <taxon>Ecdysozoa</taxon>
        <taxon>Arthropoda</taxon>
        <taxon>Crustacea</taxon>
        <taxon>Oligostraca</taxon>
        <taxon>Ostracoda</taxon>
        <taxon>Podocopa</taxon>
        <taxon>Podocopida</taxon>
        <taxon>Cypridocopina</taxon>
        <taxon>Cypridoidea</taxon>
        <taxon>Cyprididae</taxon>
        <taxon>Notodromas</taxon>
    </lineage>
</organism>
<comment type="subcellular location">
    <subcellularLocation>
        <location evidence="1">Membrane</location>
        <topology evidence="1">Multi-pass membrane protein</topology>
    </subcellularLocation>
</comment>
<protein>
    <recommendedName>
        <fullName evidence="11">ABC transporter domain-containing protein</fullName>
    </recommendedName>
</protein>
<dbReference type="OrthoDB" id="66620at2759"/>
<dbReference type="InterPro" id="IPR003439">
    <property type="entry name" value="ABC_transporter-like_ATP-bd"/>
</dbReference>
<reference evidence="12" key="1">
    <citation type="submission" date="2020-11" db="EMBL/GenBank/DDBJ databases">
        <authorList>
            <person name="Tran Van P."/>
        </authorList>
    </citation>
    <scope>NUCLEOTIDE SEQUENCE</scope>
</reference>
<dbReference type="SUPFAM" id="SSF52540">
    <property type="entry name" value="P-loop containing nucleoside triphosphate hydrolases"/>
    <property type="match status" value="1"/>
</dbReference>
<feature type="compositionally biased region" description="Polar residues" evidence="9">
    <location>
        <begin position="1"/>
        <end position="15"/>
    </location>
</feature>
<evidence type="ECO:0000313" key="12">
    <source>
        <dbReference type="EMBL" id="CAD7285008.1"/>
    </source>
</evidence>
<dbReference type="GO" id="GO:0140359">
    <property type="term" value="F:ABC-type transporter activity"/>
    <property type="evidence" value="ECO:0007669"/>
    <property type="project" value="InterPro"/>
</dbReference>
<dbReference type="SMART" id="SM00382">
    <property type="entry name" value="AAA"/>
    <property type="match status" value="1"/>
</dbReference>
<dbReference type="EMBL" id="CAJPEX010011017">
    <property type="protein sequence ID" value="CAG0925160.1"/>
    <property type="molecule type" value="Genomic_DNA"/>
</dbReference>
<accession>A0A7R9C0G3</accession>
<keyword evidence="3" id="KW-0813">Transport</keyword>
<feature type="transmembrane region" description="Helical" evidence="10">
    <location>
        <begin position="352"/>
        <end position="372"/>
    </location>
</feature>
<dbReference type="GO" id="GO:0016887">
    <property type="term" value="F:ATP hydrolysis activity"/>
    <property type="evidence" value="ECO:0007669"/>
    <property type="project" value="InterPro"/>
</dbReference>
<keyword evidence="8 10" id="KW-0472">Membrane</keyword>
<evidence type="ECO:0000313" key="13">
    <source>
        <dbReference type="Proteomes" id="UP000678499"/>
    </source>
</evidence>
<dbReference type="Proteomes" id="UP000678499">
    <property type="component" value="Unassembled WGS sequence"/>
</dbReference>
<evidence type="ECO:0000256" key="4">
    <source>
        <dbReference type="ARBA" id="ARBA00022692"/>
    </source>
</evidence>
<evidence type="ECO:0000259" key="11">
    <source>
        <dbReference type="PROSITE" id="PS50893"/>
    </source>
</evidence>
<name>A0A7R9C0G3_9CRUS</name>
<dbReference type="AlphaFoldDB" id="A0A7R9C0G3"/>
<sequence>MNADNFQQQTSNQGSPEEVSPVLGGDPGVFSELPSILVRPGQVLAILGESGGGKSTLLSFLAGFHLQGVLVDGIVQFGNTDMTSNDRKSICGYVPQRDLLLPYLTVKEHLHAQATLRLASHTQKQVLDIVSETLTVFNLKKVEDSLIGHPGQGISGGERKRLSLAAECLAKPSVLVCDEPTSGSDAFTATLLIELLLTLAKKKRKTIIVSIHQPSSALFFSFSRVMIMARGRVAYLGRPRECNRFFETLGYPCPNHFNPSDYYMSILSTKTHQQASSTDSASQQNDVEKVEAICNAFQVHISALEVQHQQQKGNSELHDVILTTFGHKQASIQRQMATLITRYWRRLYRIPSAWLIGMGQGVFFAIILSLTFRKQKMTEDFNKIDVFDVNGILFAFVLANGFQIASKTCTVFIDEFPLFLFEQ</sequence>
<evidence type="ECO:0000256" key="6">
    <source>
        <dbReference type="ARBA" id="ARBA00022840"/>
    </source>
</evidence>
<keyword evidence="6" id="KW-0067">ATP-binding</keyword>
<evidence type="ECO:0000256" key="2">
    <source>
        <dbReference type="ARBA" id="ARBA00005814"/>
    </source>
</evidence>
<dbReference type="Pfam" id="PF19055">
    <property type="entry name" value="ABC2_membrane_7"/>
    <property type="match status" value="1"/>
</dbReference>
<dbReference type="InterPro" id="IPR043926">
    <property type="entry name" value="ABCG_dom"/>
</dbReference>
<evidence type="ECO:0000256" key="7">
    <source>
        <dbReference type="ARBA" id="ARBA00022989"/>
    </source>
</evidence>
<proteinExistence type="inferred from homology"/>
<dbReference type="Pfam" id="PF01061">
    <property type="entry name" value="ABC2_membrane"/>
    <property type="match status" value="1"/>
</dbReference>
<evidence type="ECO:0000256" key="9">
    <source>
        <dbReference type="SAM" id="MobiDB-lite"/>
    </source>
</evidence>
<evidence type="ECO:0000256" key="8">
    <source>
        <dbReference type="ARBA" id="ARBA00023136"/>
    </source>
</evidence>
<keyword evidence="13" id="KW-1185">Reference proteome</keyword>
<feature type="region of interest" description="Disordered" evidence="9">
    <location>
        <begin position="1"/>
        <end position="24"/>
    </location>
</feature>
<comment type="similarity">
    <text evidence="2">Belongs to the ABC transporter superfamily. ABCG family. Eye pigment precursor importer (TC 3.A.1.204) subfamily.</text>
</comment>